<feature type="region of interest" description="Disordered" evidence="2">
    <location>
        <begin position="285"/>
        <end position="344"/>
    </location>
</feature>
<evidence type="ECO:0000256" key="1">
    <source>
        <dbReference type="SAM" id="Coils"/>
    </source>
</evidence>
<accession>A0A915DCH2</accession>
<feature type="compositionally biased region" description="Low complexity" evidence="2">
    <location>
        <begin position="587"/>
        <end position="600"/>
    </location>
</feature>
<feature type="region of interest" description="Disordered" evidence="2">
    <location>
        <begin position="582"/>
        <end position="602"/>
    </location>
</feature>
<feature type="coiled-coil region" evidence="1">
    <location>
        <begin position="406"/>
        <end position="440"/>
    </location>
</feature>
<dbReference type="WBParaSite" id="jg17768">
    <property type="protein sequence ID" value="jg17768"/>
    <property type="gene ID" value="jg17768"/>
</dbReference>
<sequence length="731" mass="80815">MLPRSDVPFQVSEFIFPAVISPVISRAASHSAQPIKGSIRISNSQEPNALPSTFIKSFSIMPTSGLSSNTIISTSPVSIRGTARTKSSSLGFTYVSTEPCSYQSRMVKSKEASTKPRSDSHSSLASPIARLESIFVSSASDRFHSRVRLILRQVEFSAGGGQMCYVNTPSGLPYGFVRHLKSRLCPYAAEVKSSQLSSTGVLQLNQSPVLKSPSVCTENAASDTRKLECSGIDSPPHVVDNPYVCAPTKLLTPFTGSTIGTYGEDRQKSEKVDVLYALYPTDNFGKRGSRGSSDQSLVIETPRESSTDEGVSPVQKVKQARSKSLEDDTVRKLSSNRVSSSHQPDRFTPALFFSRDITDVVGNHQSSKIIYQKLTTFESSTKRESSKLFRDQKELDRKIDIQAKLLVQQGNTIQSLRENIQVMEDDIQSYTDRIKSQNKSPEEFEKEICQYVRQYVTGECEYVSSEIQKLSSSFLSKSDVISSCNQQLVTLKTTVKELVQARSFSINQPVDNVVDLIQSNSGSPLINPVILNQTDFAPRDTPGQLDAIIEFSKTPAHAEYLPLIRRENSKSIARSSINPDVVKNSRECSPVSSSRRSSNYRQKEVTFKEPADRYWDENPVSYHPVQQPVYMIPTDIVIDLHLGTEIQIEISSATVNMATGLIIAHAIVIIQIKDTKITSTTTPGNLQTSPDQIDLIHLGRIIMNPEITRIFGSRLVTVPVIKSSSGRIILH</sequence>
<name>A0A915DCH2_9BILA</name>
<feature type="compositionally biased region" description="Polar residues" evidence="2">
    <location>
        <begin position="332"/>
        <end position="342"/>
    </location>
</feature>
<evidence type="ECO:0000313" key="4">
    <source>
        <dbReference type="WBParaSite" id="jg17768"/>
    </source>
</evidence>
<reference evidence="4" key="1">
    <citation type="submission" date="2022-11" db="UniProtKB">
        <authorList>
            <consortium name="WormBaseParasite"/>
        </authorList>
    </citation>
    <scope>IDENTIFICATION</scope>
</reference>
<dbReference type="AlphaFoldDB" id="A0A915DCH2"/>
<evidence type="ECO:0000313" key="3">
    <source>
        <dbReference type="Proteomes" id="UP000887574"/>
    </source>
</evidence>
<proteinExistence type="predicted"/>
<organism evidence="3 4">
    <name type="scientific">Ditylenchus dipsaci</name>
    <dbReference type="NCBI Taxonomy" id="166011"/>
    <lineage>
        <taxon>Eukaryota</taxon>
        <taxon>Metazoa</taxon>
        <taxon>Ecdysozoa</taxon>
        <taxon>Nematoda</taxon>
        <taxon>Chromadorea</taxon>
        <taxon>Rhabditida</taxon>
        <taxon>Tylenchina</taxon>
        <taxon>Tylenchomorpha</taxon>
        <taxon>Sphaerularioidea</taxon>
        <taxon>Anguinidae</taxon>
        <taxon>Anguininae</taxon>
        <taxon>Ditylenchus</taxon>
    </lineage>
</organism>
<protein>
    <submittedName>
        <fullName evidence="4">Uncharacterized protein</fullName>
    </submittedName>
</protein>
<evidence type="ECO:0000256" key="2">
    <source>
        <dbReference type="SAM" id="MobiDB-lite"/>
    </source>
</evidence>
<keyword evidence="3" id="KW-1185">Reference proteome</keyword>
<dbReference type="Proteomes" id="UP000887574">
    <property type="component" value="Unplaced"/>
</dbReference>
<keyword evidence="1" id="KW-0175">Coiled coil</keyword>